<dbReference type="AlphaFoldDB" id="A0A0A1UAI2"/>
<dbReference type="InterPro" id="IPR015048">
    <property type="entry name" value="DUF1899"/>
</dbReference>
<keyword evidence="5 8" id="KW-0677">Repeat</keyword>
<keyword evidence="3" id="KW-0963">Cytoplasm</keyword>
<organism evidence="12 13">
    <name type="scientific">Entamoeba invadens IP1</name>
    <dbReference type="NCBI Taxonomy" id="370355"/>
    <lineage>
        <taxon>Eukaryota</taxon>
        <taxon>Amoebozoa</taxon>
        <taxon>Evosea</taxon>
        <taxon>Archamoebae</taxon>
        <taxon>Mastigamoebida</taxon>
        <taxon>Entamoebidae</taxon>
        <taxon>Entamoeba</taxon>
    </lineage>
</organism>
<evidence type="ECO:0000256" key="8">
    <source>
        <dbReference type="RuleBase" id="RU280818"/>
    </source>
</evidence>
<dbReference type="PROSITE" id="PS50294">
    <property type="entry name" value="WD_REPEATS_REGION"/>
    <property type="match status" value="1"/>
</dbReference>
<dbReference type="GO" id="GO:0005737">
    <property type="term" value="C:cytoplasm"/>
    <property type="evidence" value="ECO:0007669"/>
    <property type="project" value="UniProtKB-SubCell"/>
</dbReference>
<gene>
    <name evidence="12" type="ORF">EIN_379300</name>
</gene>
<evidence type="ECO:0000256" key="7">
    <source>
        <dbReference type="PROSITE-ProRule" id="PRU00221"/>
    </source>
</evidence>
<keyword evidence="9" id="KW-0175">Coiled coil</keyword>
<sequence>MLFLATNWKCEETRKRHKFMFKTSKYKHIQCQNYKVEEWYPDVKTSNGGPEVTMMVATSTYLALNWQSAGAGSIGCIPLTERGKRKAEPTFCKGHTAEIVDMISCPFNDNLIFSCSGDGTIKGWELPFPTAMSKTISPCCSLEGHRRKVDVIAHNYGAPVIASASSDGYVKLWDYVKQSEVKSIENKDTVFSMDWQYDGNVMILTGKDKKLKVVDFRAGSVVKTYAAHEGTKMSCARYVGKEEPFVFSVGFDRTQSRQMGVFDLRTDKAVCLKPFPGTSSVCKPIVDLDTSLMYISGRGDSLVKIYEFDAKNKMFISELATQNTGEALKGISLLPKRAVHVNQCEINTLLRLGNGKVSKAGSYIIRRASMKYQDDLYPDTLWVGESLSADDYLSGKDAKPKEVSLQCVFGDQKALWDAYESNEVKEAKKAAEEEKKRLAEEEQKKVEEAQRAEEEKNRIIHKAPQIIRSTHFRHINIKAFNKNTNIIDLKMNTTTSQSLVKCNKKWVGVPWTGVGKIALWPADKPGKMTNPIFCDNGGNVTDFMFDLFNDDKVYICGEDGKIRVFLAEAESAQKVQEINAHPRKIVSINANPFISNCVITVGAEPSIRMWDVANESLIKEITGFGEQIGNISFSSTGERMAVSCKDHKLYIVDLRKGEIETSIEVPQNGGKGFMCAWCGRKERVFTVGFSKSSQRMYSLVDVKEMKVMHTSPIDTESAVMTPIYDEDINVVFLIGRGSKTLHCFEVTDEDPYVFPLNISTFDDVVNGFDVSHKEEVDVKKSEVMRLTLLIGEPPSAVSKNSVIVPRVKLNFFQDDIFPDTRRKVPTYTPEEWIEGKVKDVEYISLQPEGMIKLSEAPSESERAKYSYEQERKRIEKEEEDKRNAAIFDRVLDSMNEKRDTFEYSDSPEWSDD</sequence>
<comment type="subcellular location">
    <subcellularLocation>
        <location evidence="1">Cytoplasm</location>
    </subcellularLocation>
</comment>
<dbReference type="InterPro" id="IPR015943">
    <property type="entry name" value="WD40/YVTN_repeat-like_dom_sf"/>
</dbReference>
<dbReference type="Proteomes" id="UP000014680">
    <property type="component" value="Unassembled WGS sequence"/>
</dbReference>
<evidence type="ECO:0000313" key="12">
    <source>
        <dbReference type="EMBL" id="ELP92063.1"/>
    </source>
</evidence>
<evidence type="ECO:0000256" key="2">
    <source>
        <dbReference type="ARBA" id="ARBA00009482"/>
    </source>
</evidence>
<dbReference type="RefSeq" id="XP_004258834.1">
    <property type="nucleotide sequence ID" value="XM_004258786.1"/>
</dbReference>
<feature type="repeat" description="WD" evidence="7">
    <location>
        <begin position="578"/>
        <end position="620"/>
    </location>
</feature>
<proteinExistence type="inferred from homology"/>
<accession>A0A0A1UAI2</accession>
<dbReference type="OrthoDB" id="1850764at2759"/>
<feature type="compositionally biased region" description="Basic and acidic residues" evidence="10">
    <location>
        <begin position="859"/>
        <end position="879"/>
    </location>
</feature>
<dbReference type="GeneID" id="14891076"/>
<dbReference type="EMBL" id="KB206395">
    <property type="protein sequence ID" value="ELP92063.1"/>
    <property type="molecule type" value="Genomic_DNA"/>
</dbReference>
<evidence type="ECO:0000256" key="3">
    <source>
        <dbReference type="ARBA" id="ARBA00022490"/>
    </source>
</evidence>
<feature type="repeat" description="WD" evidence="7">
    <location>
        <begin position="142"/>
        <end position="183"/>
    </location>
</feature>
<dbReference type="SUPFAM" id="SSF50978">
    <property type="entry name" value="WD40 repeat-like"/>
    <property type="match status" value="1"/>
</dbReference>
<dbReference type="SMART" id="SM00320">
    <property type="entry name" value="WD40"/>
    <property type="match status" value="7"/>
</dbReference>
<keyword evidence="4 7" id="KW-0853">WD repeat</keyword>
<dbReference type="Pfam" id="PF16300">
    <property type="entry name" value="WD40_4"/>
    <property type="match status" value="2"/>
</dbReference>
<feature type="domain" description="DUF1899" evidence="11">
    <location>
        <begin position="20"/>
        <end position="83"/>
    </location>
</feature>
<protein>
    <recommendedName>
        <fullName evidence="8">Coronin</fullName>
    </recommendedName>
</protein>
<dbReference type="PANTHER" id="PTHR10856">
    <property type="entry name" value="CORONIN"/>
    <property type="match status" value="1"/>
</dbReference>
<evidence type="ECO:0000256" key="9">
    <source>
        <dbReference type="SAM" id="Coils"/>
    </source>
</evidence>
<dbReference type="Pfam" id="PF00400">
    <property type="entry name" value="WD40"/>
    <property type="match status" value="2"/>
</dbReference>
<feature type="coiled-coil region" evidence="9">
    <location>
        <begin position="421"/>
        <end position="459"/>
    </location>
</feature>
<evidence type="ECO:0000256" key="10">
    <source>
        <dbReference type="SAM" id="MobiDB-lite"/>
    </source>
</evidence>
<dbReference type="Pfam" id="PF08953">
    <property type="entry name" value="DUF1899"/>
    <property type="match status" value="2"/>
</dbReference>
<dbReference type="SMART" id="SM01166">
    <property type="entry name" value="DUF1899"/>
    <property type="match status" value="2"/>
</dbReference>
<dbReference type="PANTHER" id="PTHR10856:SF20">
    <property type="entry name" value="CORONIN-7"/>
    <property type="match status" value="1"/>
</dbReference>
<dbReference type="PROSITE" id="PS50082">
    <property type="entry name" value="WD_REPEATS_2"/>
    <property type="match status" value="2"/>
</dbReference>
<feature type="region of interest" description="Disordered" evidence="10">
    <location>
        <begin position="853"/>
        <end position="879"/>
    </location>
</feature>
<evidence type="ECO:0000313" key="13">
    <source>
        <dbReference type="Proteomes" id="UP000014680"/>
    </source>
</evidence>
<evidence type="ECO:0000259" key="11">
    <source>
        <dbReference type="SMART" id="SM01166"/>
    </source>
</evidence>
<keyword evidence="6" id="KW-0009">Actin-binding</keyword>
<evidence type="ECO:0000256" key="1">
    <source>
        <dbReference type="ARBA" id="ARBA00004496"/>
    </source>
</evidence>
<feature type="domain" description="DUF1899" evidence="11">
    <location>
        <begin position="465"/>
        <end position="526"/>
    </location>
</feature>
<evidence type="ECO:0000256" key="5">
    <source>
        <dbReference type="ARBA" id="ARBA00022737"/>
    </source>
</evidence>
<dbReference type="InterPro" id="IPR036322">
    <property type="entry name" value="WD40_repeat_dom_sf"/>
</dbReference>
<dbReference type="SMART" id="SM01167">
    <property type="entry name" value="DUF1900"/>
    <property type="match status" value="2"/>
</dbReference>
<dbReference type="SUPFAM" id="SSF101908">
    <property type="entry name" value="Putative isomerase YbhE"/>
    <property type="match status" value="1"/>
</dbReference>
<evidence type="ECO:0000256" key="6">
    <source>
        <dbReference type="ARBA" id="ARBA00023203"/>
    </source>
</evidence>
<comment type="similarity">
    <text evidence="2 8">Belongs to the WD repeat coronin family.</text>
</comment>
<dbReference type="GO" id="GO:0003779">
    <property type="term" value="F:actin binding"/>
    <property type="evidence" value="ECO:0007669"/>
    <property type="project" value="UniProtKB-KW"/>
</dbReference>
<dbReference type="Gene3D" id="2.130.10.10">
    <property type="entry name" value="YVTN repeat-like/Quinoprotein amine dehydrogenase"/>
    <property type="match status" value="2"/>
</dbReference>
<reference evidence="12 13" key="1">
    <citation type="submission" date="2012-10" db="EMBL/GenBank/DDBJ databases">
        <authorList>
            <person name="Zafar N."/>
            <person name="Inman J."/>
            <person name="Hall N."/>
            <person name="Lorenzi H."/>
            <person name="Caler E."/>
        </authorList>
    </citation>
    <scope>NUCLEOTIDE SEQUENCE [LARGE SCALE GENOMIC DNA]</scope>
    <source>
        <strain evidence="12 13">IP1</strain>
    </source>
</reference>
<dbReference type="OMA" id="TIMYMEV"/>
<name>A0A0A1UAI2_ENTIV</name>
<dbReference type="KEGG" id="eiv:EIN_379300"/>
<dbReference type="InterPro" id="IPR015505">
    <property type="entry name" value="Coronin"/>
</dbReference>
<dbReference type="VEuPathDB" id="AmoebaDB:EIN_379300"/>
<evidence type="ECO:0000256" key="4">
    <source>
        <dbReference type="ARBA" id="ARBA00022574"/>
    </source>
</evidence>
<keyword evidence="13" id="KW-1185">Reference proteome</keyword>
<dbReference type="InterPro" id="IPR001680">
    <property type="entry name" value="WD40_rpt"/>
</dbReference>